<evidence type="ECO:0000259" key="9">
    <source>
        <dbReference type="Pfam" id="PF00361"/>
    </source>
</evidence>
<evidence type="ECO:0000313" key="11">
    <source>
        <dbReference type="Proteomes" id="UP000194798"/>
    </source>
</evidence>
<dbReference type="GO" id="GO:0005886">
    <property type="term" value="C:plasma membrane"/>
    <property type="evidence" value="ECO:0007669"/>
    <property type="project" value="UniProtKB-SubCell"/>
</dbReference>
<feature type="transmembrane region" description="Helical" evidence="8">
    <location>
        <begin position="112"/>
        <end position="131"/>
    </location>
</feature>
<dbReference type="Pfam" id="PF00361">
    <property type="entry name" value="Proton_antipo_M"/>
    <property type="match status" value="1"/>
</dbReference>
<dbReference type="EMBL" id="MSLT01000012">
    <property type="protein sequence ID" value="OUD14392.1"/>
    <property type="molecule type" value="Genomic_DNA"/>
</dbReference>
<feature type="transmembrane region" description="Helical" evidence="8">
    <location>
        <begin position="137"/>
        <end position="159"/>
    </location>
</feature>
<sequence>MDILTGSATALVMMPLLAAVLIFLLGSRFLKGLFFLTLLILWSSLYPLTQAVWQQSILIFKLGNWGMPLGIEWRIDGLSLFMLWLSVVVGSAISGYALSYFSQYKDKYKAELFWPLWLLLWSGLNGLFLSADIFNLYVTLEILTLAAVPLIVLSGGLTAMQAGMRYLMIALLASALYLLGVALLYASYGTLDLYLLSERIELTPLTMTAIMLLVLGLLTKSALFPLHFWLPPAHAGAPAPVSALLSALVVKATLYLLIRLWLYLIPNTVLPSMGFLLGLLGAMAIIWGSLQALRQTRLKLIIAYSTVAQLGYMFLLFPLVLEMDSPISLMAWQGGLYQMLTHGFAKAALFMAAGNLLYALKTDELSELKGRMQAYPLTLFALALAGVSIMGMPPSGGFVAKWLLLNAAFSSAQWWLVTVILIGGLLSASYMFRVLRYAFINPNLNSPKLDALTPLPRTMELLPLILAAISIILGFISYQPLAVLEMGSPFVTGSIKQ</sequence>
<reference evidence="10 11" key="1">
    <citation type="submission" date="2016-12" db="EMBL/GenBank/DDBJ databases">
        <title>Thioflexothrix psekupsii D3 genome sequencing and assembly.</title>
        <authorList>
            <person name="Fomenkov A."/>
            <person name="Vincze T."/>
            <person name="Grabovich M."/>
            <person name="Anton B.P."/>
            <person name="Dubinina G."/>
            <person name="Orlova M."/>
            <person name="Belousova E."/>
            <person name="Roberts R.J."/>
        </authorList>
    </citation>
    <scope>NUCLEOTIDE SEQUENCE [LARGE SCALE GENOMIC DNA]</scope>
    <source>
        <strain evidence="10">D3</strain>
    </source>
</reference>
<evidence type="ECO:0000256" key="5">
    <source>
        <dbReference type="ARBA" id="ARBA00022989"/>
    </source>
</evidence>
<keyword evidence="5 8" id="KW-1133">Transmembrane helix</keyword>
<keyword evidence="11" id="KW-1185">Reference proteome</keyword>
<name>A0A251XA49_9GAMM</name>
<feature type="transmembrane region" description="Helical" evidence="8">
    <location>
        <begin position="33"/>
        <end position="53"/>
    </location>
</feature>
<dbReference type="PRINTS" id="PR01434">
    <property type="entry name" value="NADHDHGNASE5"/>
</dbReference>
<accession>A0A251XA49</accession>
<evidence type="ECO:0000313" key="10">
    <source>
        <dbReference type="EMBL" id="OUD14392.1"/>
    </source>
</evidence>
<evidence type="ECO:0000256" key="7">
    <source>
        <dbReference type="RuleBase" id="RU000320"/>
    </source>
</evidence>
<feature type="transmembrane region" description="Helical" evidence="8">
    <location>
        <begin position="268"/>
        <end position="288"/>
    </location>
</feature>
<evidence type="ECO:0000256" key="8">
    <source>
        <dbReference type="SAM" id="Phobius"/>
    </source>
</evidence>
<dbReference type="PANTHER" id="PTHR42703:SF1">
    <property type="entry name" value="NA(+)_H(+) ANTIPORTER SUBUNIT D1"/>
    <property type="match status" value="1"/>
</dbReference>
<feature type="transmembrane region" description="Helical" evidence="8">
    <location>
        <begin position="300"/>
        <end position="320"/>
    </location>
</feature>
<keyword evidence="4 7" id="KW-0812">Transmembrane</keyword>
<feature type="domain" description="NADH:quinone oxidoreductase/Mrp antiporter transmembrane" evidence="9">
    <location>
        <begin position="130"/>
        <end position="426"/>
    </location>
</feature>
<dbReference type="AlphaFoldDB" id="A0A251XA49"/>
<keyword evidence="3" id="KW-1003">Cell membrane</keyword>
<dbReference type="Proteomes" id="UP000194798">
    <property type="component" value="Unassembled WGS sequence"/>
</dbReference>
<evidence type="ECO:0000256" key="4">
    <source>
        <dbReference type="ARBA" id="ARBA00022692"/>
    </source>
</evidence>
<proteinExistence type="inferred from homology"/>
<keyword evidence="6 8" id="KW-0472">Membrane</keyword>
<evidence type="ECO:0000256" key="6">
    <source>
        <dbReference type="ARBA" id="ARBA00023136"/>
    </source>
</evidence>
<feature type="transmembrane region" description="Helical" evidence="8">
    <location>
        <begin position="372"/>
        <end position="392"/>
    </location>
</feature>
<evidence type="ECO:0000256" key="3">
    <source>
        <dbReference type="ARBA" id="ARBA00022475"/>
    </source>
</evidence>
<dbReference type="OrthoDB" id="9768329at2"/>
<dbReference type="InterPro" id="IPR001750">
    <property type="entry name" value="ND/Mrp_TM"/>
</dbReference>
<feature type="transmembrane region" description="Helical" evidence="8">
    <location>
        <begin position="412"/>
        <end position="432"/>
    </location>
</feature>
<dbReference type="RefSeq" id="WP_086488171.1">
    <property type="nucleotide sequence ID" value="NZ_MSLT01000012.1"/>
</dbReference>
<feature type="transmembrane region" description="Helical" evidence="8">
    <location>
        <begin position="73"/>
        <end position="100"/>
    </location>
</feature>
<dbReference type="InterPro" id="IPR050586">
    <property type="entry name" value="CPA3_Na-H_Antiporter_D"/>
</dbReference>
<evidence type="ECO:0000256" key="2">
    <source>
        <dbReference type="ARBA" id="ARBA00005346"/>
    </source>
</evidence>
<feature type="transmembrane region" description="Helical" evidence="8">
    <location>
        <begin position="242"/>
        <end position="262"/>
    </location>
</feature>
<evidence type="ECO:0000256" key="1">
    <source>
        <dbReference type="ARBA" id="ARBA00004651"/>
    </source>
</evidence>
<comment type="caution">
    <text evidence="10">The sequence shown here is derived from an EMBL/GenBank/DDBJ whole genome shotgun (WGS) entry which is preliminary data.</text>
</comment>
<organism evidence="10 11">
    <name type="scientific">Thioflexithrix psekupsensis</name>
    <dbReference type="NCBI Taxonomy" id="1570016"/>
    <lineage>
        <taxon>Bacteria</taxon>
        <taxon>Pseudomonadati</taxon>
        <taxon>Pseudomonadota</taxon>
        <taxon>Gammaproteobacteria</taxon>
        <taxon>Thiotrichales</taxon>
        <taxon>Thioflexithrix</taxon>
    </lineage>
</organism>
<protein>
    <recommendedName>
        <fullName evidence="9">NADH:quinone oxidoreductase/Mrp antiporter transmembrane domain-containing protein</fullName>
    </recommendedName>
</protein>
<feature type="transmembrane region" description="Helical" evidence="8">
    <location>
        <begin position="208"/>
        <end position="230"/>
    </location>
</feature>
<comment type="similarity">
    <text evidence="2">Belongs to the CPA3 antiporters (TC 2.A.63) subunit D family.</text>
</comment>
<feature type="transmembrane region" description="Helical" evidence="8">
    <location>
        <begin position="461"/>
        <end position="481"/>
    </location>
</feature>
<gene>
    <name evidence="10" type="ORF">TPSD3_08755</name>
</gene>
<feature type="transmembrane region" description="Helical" evidence="8">
    <location>
        <begin position="166"/>
        <end position="188"/>
    </location>
</feature>
<feature type="transmembrane region" description="Helical" evidence="8">
    <location>
        <begin position="340"/>
        <end position="360"/>
    </location>
</feature>
<feature type="transmembrane region" description="Helical" evidence="8">
    <location>
        <begin position="6"/>
        <end position="26"/>
    </location>
</feature>
<dbReference type="PANTHER" id="PTHR42703">
    <property type="entry name" value="NADH DEHYDROGENASE"/>
    <property type="match status" value="1"/>
</dbReference>
<comment type="subcellular location">
    <subcellularLocation>
        <location evidence="1">Cell membrane</location>
        <topology evidence="1">Multi-pass membrane protein</topology>
    </subcellularLocation>
    <subcellularLocation>
        <location evidence="7">Membrane</location>
        <topology evidence="7">Multi-pass membrane protein</topology>
    </subcellularLocation>
</comment>